<dbReference type="EMBL" id="AP022599">
    <property type="protein sequence ID" value="BBY81117.1"/>
    <property type="molecule type" value="Genomic_DNA"/>
</dbReference>
<feature type="transmembrane region" description="Helical" evidence="6">
    <location>
        <begin position="60"/>
        <end position="79"/>
    </location>
</feature>
<keyword evidence="5 6" id="KW-0472">Membrane</keyword>
<keyword evidence="4 6" id="KW-1133">Transmembrane helix</keyword>
<evidence type="ECO:0000256" key="6">
    <source>
        <dbReference type="SAM" id="Phobius"/>
    </source>
</evidence>
<feature type="transmembrane region" description="Helical" evidence="6">
    <location>
        <begin position="91"/>
        <end position="112"/>
    </location>
</feature>
<dbReference type="Proteomes" id="UP000467252">
    <property type="component" value="Chromosome"/>
</dbReference>
<feature type="transmembrane region" description="Helical" evidence="6">
    <location>
        <begin position="308"/>
        <end position="327"/>
    </location>
</feature>
<dbReference type="Gene3D" id="1.20.1250.20">
    <property type="entry name" value="MFS general substrate transporter like domains"/>
    <property type="match status" value="1"/>
</dbReference>
<comment type="subcellular location">
    <subcellularLocation>
        <location evidence="1">Cell membrane</location>
        <topology evidence="1">Multi-pass membrane protein</topology>
    </subcellularLocation>
</comment>
<proteinExistence type="predicted"/>
<keyword evidence="3 6" id="KW-0812">Transmembrane</keyword>
<evidence type="ECO:0000256" key="5">
    <source>
        <dbReference type="ARBA" id="ARBA00023136"/>
    </source>
</evidence>
<evidence type="ECO:0000256" key="1">
    <source>
        <dbReference type="ARBA" id="ARBA00004651"/>
    </source>
</evidence>
<dbReference type="CDD" id="cd06173">
    <property type="entry name" value="MFS_MefA_like"/>
    <property type="match status" value="1"/>
</dbReference>
<dbReference type="PANTHER" id="PTHR23513:SF17">
    <property type="entry name" value="MEMBRANE PROTEIN"/>
    <property type="match status" value="1"/>
</dbReference>
<evidence type="ECO:0000313" key="8">
    <source>
        <dbReference type="Proteomes" id="UP000467252"/>
    </source>
</evidence>
<dbReference type="SUPFAM" id="SSF103473">
    <property type="entry name" value="MFS general substrate transporter"/>
    <property type="match status" value="1"/>
</dbReference>
<feature type="transmembrane region" description="Helical" evidence="6">
    <location>
        <begin position="283"/>
        <end position="302"/>
    </location>
</feature>
<feature type="transmembrane region" description="Helical" evidence="6">
    <location>
        <begin position="431"/>
        <end position="451"/>
    </location>
</feature>
<evidence type="ECO:0000256" key="3">
    <source>
        <dbReference type="ARBA" id="ARBA00022692"/>
    </source>
</evidence>
<feature type="transmembrane region" description="Helical" evidence="6">
    <location>
        <begin position="406"/>
        <end position="425"/>
    </location>
</feature>
<feature type="transmembrane region" description="Helical" evidence="6">
    <location>
        <begin position="180"/>
        <end position="203"/>
    </location>
</feature>
<evidence type="ECO:0000313" key="7">
    <source>
        <dbReference type="EMBL" id="BBY81117.1"/>
    </source>
</evidence>
<dbReference type="PANTHER" id="PTHR23513">
    <property type="entry name" value="INTEGRAL MEMBRANE EFFLUX PROTEIN-RELATED"/>
    <property type="match status" value="1"/>
</dbReference>
<evidence type="ECO:0000256" key="4">
    <source>
        <dbReference type="ARBA" id="ARBA00022989"/>
    </source>
</evidence>
<dbReference type="InterPro" id="IPR036259">
    <property type="entry name" value="MFS_trans_sf"/>
</dbReference>
<feature type="transmembrane region" description="Helical" evidence="6">
    <location>
        <begin position="215"/>
        <end position="234"/>
    </location>
</feature>
<gene>
    <name evidence="7" type="ORF">MPUL_22750</name>
</gene>
<feature type="transmembrane region" description="Helical" evidence="6">
    <location>
        <begin position="364"/>
        <end position="385"/>
    </location>
</feature>
<dbReference type="Pfam" id="PF07690">
    <property type="entry name" value="MFS_1"/>
    <property type="match status" value="1"/>
</dbReference>
<evidence type="ECO:0000256" key="2">
    <source>
        <dbReference type="ARBA" id="ARBA00022475"/>
    </source>
</evidence>
<reference evidence="7 8" key="1">
    <citation type="journal article" date="2019" name="Emerg. Microbes Infect.">
        <title>Comprehensive subspecies identification of 175 nontuberculous mycobacteria species based on 7547 genomic profiles.</title>
        <authorList>
            <person name="Matsumoto Y."/>
            <person name="Kinjo T."/>
            <person name="Motooka D."/>
            <person name="Nabeya D."/>
            <person name="Jung N."/>
            <person name="Uechi K."/>
            <person name="Horii T."/>
            <person name="Iida T."/>
            <person name="Fujita J."/>
            <person name="Nakamura S."/>
        </authorList>
    </citation>
    <scope>NUCLEOTIDE SEQUENCE [LARGE SCALE GENOMIC DNA]</scope>
    <source>
        <strain evidence="7 8">JCM 6370</strain>
    </source>
</reference>
<keyword evidence="2" id="KW-1003">Cell membrane</keyword>
<dbReference type="GO" id="GO:0022857">
    <property type="term" value="F:transmembrane transporter activity"/>
    <property type="evidence" value="ECO:0007669"/>
    <property type="project" value="InterPro"/>
</dbReference>
<sequence length="461" mass="47827">MENKRGPPQDLYCGSGSAPPDPQYRHNQDVIPLADLRAPIALWRSVRGMPEFWRLLQLRLVSQFGDGLFAAGLAGAILFNPERAAEPWAIAGAFAVLFLPYSVLGPFAGALLDRWDRRLVLVGANSGRLLMVLSVAALLESGAGDLVILCGALIVNGLTRFVSSGLSAALPHVVPRPEVVAMNSVAAATGAASAFLGANFMLLPRWLFGADDAGAAAIMLIVAVPVGTALWLAWRFAPGALGPDDRSRGVRGSVVYAVATGWMHGVRTVATVPTVAATLTGLAAHRMVFGVNSLLVLVMVRHSDTDEVAGLGAAVLFVAATGAGAFLAAPVTPMAVRRWGRYATANGALLSAVLVQLAGSGLRLPVMVACGFLLGLAGQVVKLCADNAMQLDVADALRGHVFTVQDAMFWMSFISAIALAAMVIPPDGREPALALAGAGVYLAGLAAHAVIGRRDRPVAIG</sequence>
<accession>A0A7I7UIM7</accession>
<protein>
    <submittedName>
        <fullName evidence="7">MFS transporter</fullName>
    </submittedName>
</protein>
<name>A0A7I7UIM7_MYCPV</name>
<dbReference type="AlphaFoldDB" id="A0A7I7UIM7"/>
<dbReference type="GO" id="GO:0005886">
    <property type="term" value="C:plasma membrane"/>
    <property type="evidence" value="ECO:0007669"/>
    <property type="project" value="UniProtKB-SubCell"/>
</dbReference>
<dbReference type="InterPro" id="IPR011701">
    <property type="entry name" value="MFS"/>
</dbReference>
<organism evidence="7 8">
    <name type="scientific">Mycolicibacterium pulveris</name>
    <name type="common">Mycobacterium pulveris</name>
    <dbReference type="NCBI Taxonomy" id="36813"/>
    <lineage>
        <taxon>Bacteria</taxon>
        <taxon>Bacillati</taxon>
        <taxon>Actinomycetota</taxon>
        <taxon>Actinomycetes</taxon>
        <taxon>Mycobacteriales</taxon>
        <taxon>Mycobacteriaceae</taxon>
        <taxon>Mycolicibacterium</taxon>
    </lineage>
</organism>
<keyword evidence="8" id="KW-1185">Reference proteome</keyword>